<comment type="caution">
    <text evidence="2">The sequence shown here is derived from an EMBL/GenBank/DDBJ whole genome shotgun (WGS) entry which is preliminary data.</text>
</comment>
<name>A0A5N6P2Q0_9ASTR</name>
<protein>
    <submittedName>
        <fullName evidence="2">Uncharacterized protein</fullName>
    </submittedName>
</protein>
<evidence type="ECO:0000256" key="1">
    <source>
        <dbReference type="SAM" id="MobiDB-lite"/>
    </source>
</evidence>
<proteinExistence type="predicted"/>
<dbReference type="Proteomes" id="UP000326396">
    <property type="component" value="Linkage Group LG15"/>
</dbReference>
<feature type="compositionally biased region" description="Pro residues" evidence="1">
    <location>
        <begin position="44"/>
        <end position="62"/>
    </location>
</feature>
<sequence>MADQGERYIYQRFPYVILDDTPSSSSGSDSDLSEASAAASQAAPPVPQTPPAPVPATPPLPASPVSSRHSQLPVENAPADRRQSASPPRIPVRDGLRRMRGQARKTTGLPPRHQLAPRDVPTTVHEVGESSHQASYGRNCSRVAVEDRLSRTLGQMVMAAFWQQVAVLRERVVWMRGVLMGVLAGMSLEARLLCDGCILATSDGVEREGCVDERSVDGSISGDELRGQATLCVYKAGHYGYCVGLLTVLYAVMVIEGVSD</sequence>
<dbReference type="AlphaFoldDB" id="A0A5N6P2Q0"/>
<dbReference type="EMBL" id="SZYD01000007">
    <property type="protein sequence ID" value="KAD5803489.1"/>
    <property type="molecule type" value="Genomic_DNA"/>
</dbReference>
<gene>
    <name evidence="2" type="ORF">E3N88_14849</name>
</gene>
<evidence type="ECO:0000313" key="2">
    <source>
        <dbReference type="EMBL" id="KAD5803489.1"/>
    </source>
</evidence>
<feature type="compositionally biased region" description="Low complexity" evidence="1">
    <location>
        <begin position="22"/>
        <end position="43"/>
    </location>
</feature>
<accession>A0A5N6P2Q0</accession>
<feature type="region of interest" description="Disordered" evidence="1">
    <location>
        <begin position="12"/>
        <end position="119"/>
    </location>
</feature>
<keyword evidence="3" id="KW-1185">Reference proteome</keyword>
<reference evidence="2 3" key="1">
    <citation type="submission" date="2019-05" db="EMBL/GenBank/DDBJ databases">
        <title>Mikania micrantha, genome provides insights into the molecular mechanism of rapid growth.</title>
        <authorList>
            <person name="Liu B."/>
        </authorList>
    </citation>
    <scope>NUCLEOTIDE SEQUENCE [LARGE SCALE GENOMIC DNA]</scope>
    <source>
        <strain evidence="2">NLD-2019</strain>
        <tissue evidence="2">Leaf</tissue>
    </source>
</reference>
<evidence type="ECO:0000313" key="3">
    <source>
        <dbReference type="Proteomes" id="UP000326396"/>
    </source>
</evidence>
<organism evidence="2 3">
    <name type="scientific">Mikania micrantha</name>
    <name type="common">bitter vine</name>
    <dbReference type="NCBI Taxonomy" id="192012"/>
    <lineage>
        <taxon>Eukaryota</taxon>
        <taxon>Viridiplantae</taxon>
        <taxon>Streptophyta</taxon>
        <taxon>Embryophyta</taxon>
        <taxon>Tracheophyta</taxon>
        <taxon>Spermatophyta</taxon>
        <taxon>Magnoliopsida</taxon>
        <taxon>eudicotyledons</taxon>
        <taxon>Gunneridae</taxon>
        <taxon>Pentapetalae</taxon>
        <taxon>asterids</taxon>
        <taxon>campanulids</taxon>
        <taxon>Asterales</taxon>
        <taxon>Asteraceae</taxon>
        <taxon>Asteroideae</taxon>
        <taxon>Heliantheae alliance</taxon>
        <taxon>Eupatorieae</taxon>
        <taxon>Mikania</taxon>
    </lineage>
</organism>